<name>A0ABD2QF04_9PLAT</name>
<dbReference type="PRINTS" id="PR00686">
    <property type="entry name" value="TIFACTORIID"/>
</dbReference>
<evidence type="ECO:0000256" key="6">
    <source>
        <dbReference type="ARBA" id="ARBA00023242"/>
    </source>
</evidence>
<keyword evidence="4" id="KW-0238">DNA-binding</keyword>
<dbReference type="EMBL" id="JBJKFK010000284">
    <property type="protein sequence ID" value="KAL3318128.1"/>
    <property type="molecule type" value="Genomic_DNA"/>
</dbReference>
<evidence type="ECO:0000256" key="3">
    <source>
        <dbReference type="ARBA" id="ARBA00023015"/>
    </source>
</evidence>
<dbReference type="AlphaFoldDB" id="A0ABD2QF04"/>
<dbReference type="GO" id="GO:0003677">
    <property type="term" value="F:DNA binding"/>
    <property type="evidence" value="ECO:0007669"/>
    <property type="project" value="UniProtKB-KW"/>
</dbReference>
<dbReference type="InterPro" id="IPR000814">
    <property type="entry name" value="TBP"/>
</dbReference>
<evidence type="ECO:0000256" key="1">
    <source>
        <dbReference type="ARBA" id="ARBA00004123"/>
    </source>
</evidence>
<comment type="caution">
    <text evidence="7">The sequence shown here is derived from an EMBL/GenBank/DDBJ whole genome shotgun (WGS) entry which is preliminary data.</text>
</comment>
<comment type="subcellular location">
    <subcellularLocation>
        <location evidence="1">Nucleus</location>
    </subcellularLocation>
</comment>
<dbReference type="GO" id="GO:0005634">
    <property type="term" value="C:nucleus"/>
    <property type="evidence" value="ECO:0007669"/>
    <property type="project" value="UniProtKB-SubCell"/>
</dbReference>
<dbReference type="Pfam" id="PF00352">
    <property type="entry name" value="TBP"/>
    <property type="match status" value="2"/>
</dbReference>
<dbReference type="Proteomes" id="UP001626550">
    <property type="component" value="Unassembled WGS sequence"/>
</dbReference>
<evidence type="ECO:0000313" key="8">
    <source>
        <dbReference type="Proteomes" id="UP001626550"/>
    </source>
</evidence>
<comment type="similarity">
    <text evidence="2">Belongs to the TBP family.</text>
</comment>
<proteinExistence type="inferred from homology"/>
<evidence type="ECO:0000256" key="5">
    <source>
        <dbReference type="ARBA" id="ARBA00023163"/>
    </source>
</evidence>
<dbReference type="Gene3D" id="3.30.310.10">
    <property type="entry name" value="TATA-Binding Protein"/>
    <property type="match status" value="2"/>
</dbReference>
<protein>
    <submittedName>
        <fullName evidence="7">TATA-binding protein</fullName>
    </submittedName>
</protein>
<dbReference type="InterPro" id="IPR012295">
    <property type="entry name" value="TBP_dom_sf"/>
</dbReference>
<keyword evidence="3" id="KW-0805">Transcription regulation</keyword>
<keyword evidence="8" id="KW-1185">Reference proteome</keyword>
<dbReference type="CDD" id="cd04516">
    <property type="entry name" value="TBP_eukaryotes"/>
    <property type="match status" value="1"/>
</dbReference>
<evidence type="ECO:0000256" key="2">
    <source>
        <dbReference type="ARBA" id="ARBA00005560"/>
    </source>
</evidence>
<dbReference type="PANTHER" id="PTHR10126">
    <property type="entry name" value="TATA-BOX BINDING PROTEIN"/>
    <property type="match status" value="1"/>
</dbReference>
<sequence length="178" mass="20263">MTHKSNVVSTVDLMCRIELRKVVMYIRNAEYNPKRFPGVVIRIREPRVVCIVFRNGKLVTTGSKSIDTNNLAARKCARILQKLGFSVQFYNYKVENLVALADLRFPIRLEGVLMANEHLTQYEPEVFPGLVFRILKPKITVIIFVSGKILFTGGKSIDSINEAFNSIVPVLKNHRKVT</sequence>
<dbReference type="SUPFAM" id="SSF55945">
    <property type="entry name" value="TATA-box binding protein-like"/>
    <property type="match status" value="2"/>
</dbReference>
<keyword evidence="5" id="KW-0804">Transcription</keyword>
<keyword evidence="6" id="KW-0539">Nucleus</keyword>
<dbReference type="FunFam" id="3.30.310.10:FF:000005">
    <property type="entry name" value="TATA box-binding protein-like 1"/>
    <property type="match status" value="1"/>
</dbReference>
<accession>A0ABD2QF04</accession>
<evidence type="ECO:0000313" key="7">
    <source>
        <dbReference type="EMBL" id="KAL3318128.1"/>
    </source>
</evidence>
<reference evidence="7 8" key="1">
    <citation type="submission" date="2024-11" db="EMBL/GenBank/DDBJ databases">
        <title>Adaptive evolution of stress response genes in parasites aligns with host niche diversity.</title>
        <authorList>
            <person name="Hahn C."/>
            <person name="Resl P."/>
        </authorList>
    </citation>
    <scope>NUCLEOTIDE SEQUENCE [LARGE SCALE GENOMIC DNA]</scope>
    <source>
        <strain evidence="7">EGGRZ-B1_66</strain>
        <tissue evidence="7">Body</tissue>
    </source>
</reference>
<evidence type="ECO:0000256" key="4">
    <source>
        <dbReference type="ARBA" id="ARBA00023125"/>
    </source>
</evidence>
<dbReference type="InterPro" id="IPR033710">
    <property type="entry name" value="TBP_eukaryotic"/>
</dbReference>
<gene>
    <name evidence="7" type="primary">TBP1</name>
    <name evidence="7" type="ORF">Ciccas_003215</name>
</gene>
<organism evidence="7 8">
    <name type="scientific">Cichlidogyrus casuarinus</name>
    <dbReference type="NCBI Taxonomy" id="1844966"/>
    <lineage>
        <taxon>Eukaryota</taxon>
        <taxon>Metazoa</taxon>
        <taxon>Spiralia</taxon>
        <taxon>Lophotrochozoa</taxon>
        <taxon>Platyhelminthes</taxon>
        <taxon>Monogenea</taxon>
        <taxon>Monopisthocotylea</taxon>
        <taxon>Dactylogyridea</taxon>
        <taxon>Ancyrocephalidae</taxon>
        <taxon>Cichlidogyrus</taxon>
    </lineage>
</organism>